<feature type="transmembrane region" description="Helical" evidence="10">
    <location>
        <begin position="283"/>
        <end position="304"/>
    </location>
</feature>
<evidence type="ECO:0000313" key="12">
    <source>
        <dbReference type="EMBL" id="PVY88904.1"/>
    </source>
</evidence>
<keyword evidence="4 10" id="KW-0812">Transmembrane</keyword>
<dbReference type="Proteomes" id="UP000245793">
    <property type="component" value="Unassembled WGS sequence"/>
</dbReference>
<feature type="domain" description="ABC transmembrane type-1" evidence="11">
    <location>
        <begin position="111"/>
        <end position="301"/>
    </location>
</feature>
<dbReference type="GO" id="GO:0015031">
    <property type="term" value="P:protein transport"/>
    <property type="evidence" value="ECO:0007669"/>
    <property type="project" value="UniProtKB-KW"/>
</dbReference>
<evidence type="ECO:0000256" key="2">
    <source>
        <dbReference type="ARBA" id="ARBA00022448"/>
    </source>
</evidence>
<keyword evidence="6" id="KW-0653">Protein transport</keyword>
<dbReference type="GO" id="GO:0015833">
    <property type="term" value="P:peptide transport"/>
    <property type="evidence" value="ECO:0007669"/>
    <property type="project" value="UniProtKB-KW"/>
</dbReference>
<dbReference type="Pfam" id="PF12911">
    <property type="entry name" value="OppC_N"/>
    <property type="match status" value="1"/>
</dbReference>
<evidence type="ECO:0000256" key="9">
    <source>
        <dbReference type="ARBA" id="ARBA00024202"/>
    </source>
</evidence>
<dbReference type="EMBL" id="QEKV01000013">
    <property type="protein sequence ID" value="PVY88904.1"/>
    <property type="molecule type" value="Genomic_DNA"/>
</dbReference>
<dbReference type="InterPro" id="IPR050366">
    <property type="entry name" value="BP-dependent_transpt_permease"/>
</dbReference>
<dbReference type="GO" id="GO:0005886">
    <property type="term" value="C:plasma membrane"/>
    <property type="evidence" value="ECO:0007669"/>
    <property type="project" value="UniProtKB-SubCell"/>
</dbReference>
<keyword evidence="13" id="KW-1185">Reference proteome</keyword>
<evidence type="ECO:0000256" key="6">
    <source>
        <dbReference type="ARBA" id="ARBA00022927"/>
    </source>
</evidence>
<keyword evidence="5" id="KW-0571">Peptide transport</keyword>
<comment type="caution">
    <text evidence="12">The sequence shown here is derived from an EMBL/GenBank/DDBJ whole genome shotgun (WGS) entry which is preliminary data.</text>
</comment>
<gene>
    <name evidence="12" type="ORF">C7381_1134</name>
</gene>
<evidence type="ECO:0000256" key="3">
    <source>
        <dbReference type="ARBA" id="ARBA00022475"/>
    </source>
</evidence>
<feature type="transmembrane region" description="Helical" evidence="10">
    <location>
        <begin position="229"/>
        <end position="256"/>
    </location>
</feature>
<dbReference type="PANTHER" id="PTHR43386">
    <property type="entry name" value="OLIGOPEPTIDE TRANSPORT SYSTEM PERMEASE PROTEIN APPC"/>
    <property type="match status" value="1"/>
</dbReference>
<evidence type="ECO:0000256" key="7">
    <source>
        <dbReference type="ARBA" id="ARBA00022989"/>
    </source>
</evidence>
<keyword evidence="2 10" id="KW-0813">Transport</keyword>
<dbReference type="CDD" id="cd06261">
    <property type="entry name" value="TM_PBP2"/>
    <property type="match status" value="1"/>
</dbReference>
<evidence type="ECO:0000259" key="11">
    <source>
        <dbReference type="PROSITE" id="PS50928"/>
    </source>
</evidence>
<dbReference type="PROSITE" id="PS50928">
    <property type="entry name" value="ABC_TM1"/>
    <property type="match status" value="1"/>
</dbReference>
<evidence type="ECO:0000256" key="5">
    <source>
        <dbReference type="ARBA" id="ARBA00022856"/>
    </source>
</evidence>
<dbReference type="InterPro" id="IPR000515">
    <property type="entry name" value="MetI-like"/>
</dbReference>
<comment type="similarity">
    <text evidence="9">Belongs to the binding-protein-dependent transport system permease family. OppBC subfamily.</text>
</comment>
<dbReference type="SUPFAM" id="SSF161098">
    <property type="entry name" value="MetI-like"/>
    <property type="match status" value="1"/>
</dbReference>
<feature type="transmembrane region" description="Helical" evidence="10">
    <location>
        <begin position="115"/>
        <end position="138"/>
    </location>
</feature>
<evidence type="ECO:0000256" key="10">
    <source>
        <dbReference type="RuleBase" id="RU363032"/>
    </source>
</evidence>
<evidence type="ECO:0000256" key="4">
    <source>
        <dbReference type="ARBA" id="ARBA00022692"/>
    </source>
</evidence>
<dbReference type="PANTHER" id="PTHR43386:SF24">
    <property type="entry name" value="OLIGOPEPTIDE TRANSPORT SYSTEM PERMEASE PROTEIN AMID"/>
    <property type="match status" value="1"/>
</dbReference>
<evidence type="ECO:0000313" key="13">
    <source>
        <dbReference type="Proteomes" id="UP000245793"/>
    </source>
</evidence>
<feature type="transmembrane region" description="Helical" evidence="10">
    <location>
        <begin position="50"/>
        <end position="71"/>
    </location>
</feature>
<keyword evidence="8 10" id="KW-0472">Membrane</keyword>
<evidence type="ECO:0000256" key="8">
    <source>
        <dbReference type="ARBA" id="ARBA00023136"/>
    </source>
</evidence>
<dbReference type="Pfam" id="PF00528">
    <property type="entry name" value="BPD_transp_1"/>
    <property type="match status" value="1"/>
</dbReference>
<evidence type="ECO:0000256" key="1">
    <source>
        <dbReference type="ARBA" id="ARBA00004651"/>
    </source>
</evidence>
<proteinExistence type="inferred from homology"/>
<name>A0A2U1DMJ6_9FIRM</name>
<protein>
    <submittedName>
        <fullName evidence="12">Oligopeptide transport system permease protein</fullName>
    </submittedName>
</protein>
<accession>A0A2U1DMJ6</accession>
<reference evidence="12 13" key="1">
    <citation type="submission" date="2018-04" db="EMBL/GenBank/DDBJ databases">
        <title>Genomic Encyclopedia of Type Strains, Phase IV (KMG-IV): sequencing the most valuable type-strain genomes for metagenomic binning, comparative biology and taxonomic classification.</title>
        <authorList>
            <person name="Goeker M."/>
        </authorList>
    </citation>
    <scope>NUCLEOTIDE SEQUENCE [LARGE SCALE GENOMIC DNA]</scope>
    <source>
        <strain evidence="12 13">DSM 20705</strain>
    </source>
</reference>
<sequence>MEKEIKDTNLNITPEMFKRIPRDDIEAEKIARPIITFWEDVWRRLKMNRAAMLSIGIIILLVFMVIAGPHFNKFSFKEQNAQALNISPNGTYWFGTDTAGRDIFTRVWVGGRVSIVIGLVCAFIAMIVGVAYGSIAGLVGGKVDNIMMRIVEIISCLPYLLIVILVCLWLNKTNLGSILLALSLTSWTGTSRMVRGQVLSVKNEEYVLAARTLGVPTWKVIIRHIIPNVLAIVIVGLTFDIPGFIFSEAFLSYMGIGLQPPDVSWGIMSSEAQTQMMFYPYQLFFPTLMIALTMLSFTLLGDGLRDALDPKLRK</sequence>
<organism evidence="12 13">
    <name type="scientific">Ezakiella coagulans</name>
    <dbReference type="NCBI Taxonomy" id="46507"/>
    <lineage>
        <taxon>Bacteria</taxon>
        <taxon>Bacillati</taxon>
        <taxon>Bacillota</taxon>
        <taxon>Tissierellia</taxon>
        <taxon>Ezakiella</taxon>
    </lineage>
</organism>
<comment type="subcellular location">
    <subcellularLocation>
        <location evidence="1 10">Cell membrane</location>
        <topology evidence="1 10">Multi-pass membrane protein</topology>
    </subcellularLocation>
</comment>
<dbReference type="InterPro" id="IPR035906">
    <property type="entry name" value="MetI-like_sf"/>
</dbReference>
<dbReference type="GO" id="GO:0055085">
    <property type="term" value="P:transmembrane transport"/>
    <property type="evidence" value="ECO:0007669"/>
    <property type="project" value="InterPro"/>
</dbReference>
<dbReference type="AlphaFoldDB" id="A0A2U1DMJ6"/>
<feature type="transmembrane region" description="Helical" evidence="10">
    <location>
        <begin position="150"/>
        <end position="171"/>
    </location>
</feature>
<dbReference type="Gene3D" id="1.10.3720.10">
    <property type="entry name" value="MetI-like"/>
    <property type="match status" value="1"/>
</dbReference>
<dbReference type="InterPro" id="IPR025966">
    <property type="entry name" value="OppC_N"/>
</dbReference>
<dbReference type="RefSeq" id="WP_116480554.1">
    <property type="nucleotide sequence ID" value="NZ_JBKYKF010000025.1"/>
</dbReference>
<keyword evidence="7 10" id="KW-1133">Transmembrane helix</keyword>
<keyword evidence="3" id="KW-1003">Cell membrane</keyword>